<evidence type="ECO:0000256" key="1">
    <source>
        <dbReference type="ARBA" id="ARBA00000451"/>
    </source>
</evidence>
<dbReference type="EMBL" id="REGN01002120">
    <property type="protein sequence ID" value="RNA30143.1"/>
    <property type="molecule type" value="Genomic_DNA"/>
</dbReference>
<sequence length="811" mass="94695">MTNTSKYDQEFTSLIDHETPLSLLEECYTCIFSVAKYYTVNSIEPFRFISTNMTNDKAKASSTELETKTNLETIFFDIGSSESYRILSECMDIQYHLCKHFIDIGRYRDATGYIREGLDVTQLHFSLRRVARFLLQQIHADIIANCFNESKTRLKLTENLIQIESIEKSQILGPEMRNDLMRLNNFTYYFFLSMLNDIKKNSDQDYEEYRGSLIILKKNFINKVLAFDSQINDYIRETLIDMELLILNYLKQNPKNKTSVNDCIKNIKALLKKGSIRENWNWAEYLCTMYELDQNNSELLSQAYSYIQKYPQPLLYRKILMHLYKSESVHKNELKEKCFYLLETQSIALRHKACSIQHKHKRKGTQDPKLIEVMLSNLSFNSGNHLDEFIEKILPDSCVVISLVLGESDDLYLARFEAKNSPVLIKLKYNKNLIDEFKTIMIENDRSMKQSDRNKFWSSRSALNKKLNSYLEEFESSVFSFYKSLLLGSFIDFNIEKIIDEFKKKFFPNSKLNKNQENLLRLLILGLEQFTFEDTVNCLTIDFSSEPINEFAEYFFINIRPRLQNAKRKHVCLLIDKNLHQIPFECFPSTRSQPITRMPSIHFLQTHIKINSLSLNKEKAFYIVDPGCDLTHTRMKFQNFFEKRKTWDGIIGVPPNETVFKKALTEYELFIYTGHGSGSQYYPSDDVQKLRVQACSILMGCSSGNQYVMGDFEPYGTVLAYILAGCPCIVGNLWDVTDRDIDRLTEEFLESWIKDHDEMCENMSDEDKKLKKNSMLTSSICVHLNKARKACKMAYLNGSAPIVYGLPVNFK</sequence>
<dbReference type="Pfam" id="PF03568">
    <property type="entry name" value="Separin_C"/>
    <property type="match status" value="1"/>
</dbReference>
<evidence type="ECO:0000313" key="6">
    <source>
        <dbReference type="EMBL" id="RNA30143.1"/>
    </source>
</evidence>
<dbReference type="GO" id="GO:0005737">
    <property type="term" value="C:cytoplasm"/>
    <property type="evidence" value="ECO:0007669"/>
    <property type="project" value="TreeGrafter"/>
</dbReference>
<dbReference type="GO" id="GO:0005634">
    <property type="term" value="C:nucleus"/>
    <property type="evidence" value="ECO:0007669"/>
    <property type="project" value="InterPro"/>
</dbReference>
<evidence type="ECO:0000256" key="3">
    <source>
        <dbReference type="ARBA" id="ARBA00022801"/>
    </source>
</evidence>
<dbReference type="PANTHER" id="PTHR12792:SF0">
    <property type="entry name" value="SEPARIN"/>
    <property type="match status" value="1"/>
</dbReference>
<reference evidence="6 7" key="1">
    <citation type="journal article" date="2018" name="Sci. Rep.">
        <title>Genomic signatures of local adaptation to the degree of environmental predictability in rotifers.</title>
        <authorList>
            <person name="Franch-Gras L."/>
            <person name="Hahn C."/>
            <person name="Garcia-Roger E.M."/>
            <person name="Carmona M.J."/>
            <person name="Serra M."/>
            <person name="Gomez A."/>
        </authorList>
    </citation>
    <scope>NUCLEOTIDE SEQUENCE [LARGE SCALE GENOMIC DNA]</scope>
    <source>
        <strain evidence="6">HYR1</strain>
    </source>
</reference>
<keyword evidence="7" id="KW-1185">Reference proteome</keyword>
<dbReference type="InterPro" id="IPR005314">
    <property type="entry name" value="Peptidase_C50"/>
</dbReference>
<dbReference type="Proteomes" id="UP000276133">
    <property type="component" value="Unassembled WGS sequence"/>
</dbReference>
<name>A0A3M7S2U6_BRAPC</name>
<comment type="caution">
    <text evidence="6">The sequence shown here is derived from an EMBL/GenBank/DDBJ whole genome shotgun (WGS) entry which is preliminary data.</text>
</comment>
<dbReference type="GO" id="GO:0004197">
    <property type="term" value="F:cysteine-type endopeptidase activity"/>
    <property type="evidence" value="ECO:0007669"/>
    <property type="project" value="InterPro"/>
</dbReference>
<dbReference type="PROSITE" id="PS51700">
    <property type="entry name" value="SEPARIN"/>
    <property type="match status" value="1"/>
</dbReference>
<feature type="domain" description="Peptidase C50" evidence="5">
    <location>
        <begin position="617"/>
        <end position="712"/>
    </location>
</feature>
<dbReference type="EC" id="3.4.22.49" evidence="2"/>
<keyword evidence="3" id="KW-0378">Hydrolase</keyword>
<dbReference type="STRING" id="10195.A0A3M7S2U6"/>
<organism evidence="6 7">
    <name type="scientific">Brachionus plicatilis</name>
    <name type="common">Marine rotifer</name>
    <name type="synonym">Brachionus muelleri</name>
    <dbReference type="NCBI Taxonomy" id="10195"/>
    <lineage>
        <taxon>Eukaryota</taxon>
        <taxon>Metazoa</taxon>
        <taxon>Spiralia</taxon>
        <taxon>Gnathifera</taxon>
        <taxon>Rotifera</taxon>
        <taxon>Eurotatoria</taxon>
        <taxon>Monogononta</taxon>
        <taxon>Pseudotrocha</taxon>
        <taxon>Ploima</taxon>
        <taxon>Brachionidae</taxon>
        <taxon>Brachionus</taxon>
    </lineage>
</organism>
<keyword evidence="4" id="KW-0159">Chromosome partition</keyword>
<comment type="catalytic activity">
    <reaction evidence="1">
        <text>All bonds known to be hydrolyzed by this endopeptidase have arginine in P1 and an acidic residue in P4. P6 is often occupied by an acidic residue or by a hydroxy-amino-acid residue, the phosphorylation of which enhances cleavage.</text>
        <dbReference type="EC" id="3.4.22.49"/>
    </reaction>
</comment>
<dbReference type="GO" id="GO:0006508">
    <property type="term" value="P:proteolysis"/>
    <property type="evidence" value="ECO:0007669"/>
    <property type="project" value="InterPro"/>
</dbReference>
<dbReference type="GO" id="GO:0051307">
    <property type="term" value="P:meiotic chromosome separation"/>
    <property type="evidence" value="ECO:0007669"/>
    <property type="project" value="TreeGrafter"/>
</dbReference>
<dbReference type="InterPro" id="IPR030397">
    <property type="entry name" value="SEPARIN_core_dom"/>
</dbReference>
<dbReference type="AlphaFoldDB" id="A0A3M7S2U6"/>
<dbReference type="OrthoDB" id="10255632at2759"/>
<dbReference type="GO" id="GO:0072686">
    <property type="term" value="C:mitotic spindle"/>
    <property type="evidence" value="ECO:0007669"/>
    <property type="project" value="TreeGrafter"/>
</dbReference>
<evidence type="ECO:0000259" key="5">
    <source>
        <dbReference type="PROSITE" id="PS51700"/>
    </source>
</evidence>
<evidence type="ECO:0000313" key="7">
    <source>
        <dbReference type="Proteomes" id="UP000276133"/>
    </source>
</evidence>
<dbReference type="PANTHER" id="PTHR12792">
    <property type="entry name" value="EXTRA SPINDLE POLES 1-RELATED"/>
    <property type="match status" value="1"/>
</dbReference>
<evidence type="ECO:0000256" key="4">
    <source>
        <dbReference type="ARBA" id="ARBA00022829"/>
    </source>
</evidence>
<gene>
    <name evidence="6" type="ORF">BpHYR1_000733</name>
</gene>
<protein>
    <recommendedName>
        <fullName evidence="2">separase</fullName>
        <ecNumber evidence="2">3.4.22.49</ecNumber>
    </recommendedName>
</protein>
<evidence type="ECO:0000256" key="2">
    <source>
        <dbReference type="ARBA" id="ARBA00012489"/>
    </source>
</evidence>
<accession>A0A3M7S2U6</accession>
<proteinExistence type="predicted"/>